<gene>
    <name evidence="5" type="ORF">Tcan_16179</name>
    <name evidence="6" type="ORF">TCNE_LOCUS18942</name>
</gene>
<organism evidence="5 7">
    <name type="scientific">Toxocara canis</name>
    <name type="common">Canine roundworm</name>
    <dbReference type="NCBI Taxonomy" id="6265"/>
    <lineage>
        <taxon>Eukaryota</taxon>
        <taxon>Metazoa</taxon>
        <taxon>Ecdysozoa</taxon>
        <taxon>Nematoda</taxon>
        <taxon>Chromadorea</taxon>
        <taxon>Rhabditida</taxon>
        <taxon>Spirurina</taxon>
        <taxon>Ascaridomorpha</taxon>
        <taxon>Ascaridoidea</taxon>
        <taxon>Toxocaridae</taxon>
        <taxon>Toxocara</taxon>
    </lineage>
</organism>
<keyword evidence="2 5" id="KW-0489">Methyltransferase</keyword>
<dbReference type="GO" id="GO:0032259">
    <property type="term" value="P:methylation"/>
    <property type="evidence" value="ECO:0007669"/>
    <property type="project" value="UniProtKB-KW"/>
</dbReference>
<dbReference type="InterPro" id="IPR029063">
    <property type="entry name" value="SAM-dependent_MTases_sf"/>
</dbReference>
<sequence>MPEEEKSYEDTKNEELISRDRFRTEFNTTAYLRDFYTAVDDPAMQLVLTFLPNIATRIGEVENLLDFGAGPTIHVSVAFRNTAKNIYLADYLPQNREELMKWRQNRSQFDWSCTIRKMAIIEGLNSTEVPQMEICARSKVRGVFHCDCLKRPSVNAPSSLLNRFDVVTTIFCIEYCCNTIDEYKTAIANVVEQVKPGGFFMMGAVLQETWCSFGGRKYTCLYIDEELVLSTLRDCGLLIDDPRSTLIINHESMLILCSKKTFQ</sequence>
<dbReference type="PANTHER" id="PTHR10867">
    <property type="entry name" value="NNMT/PNMT/TEMT FAMILY MEMBER"/>
    <property type="match status" value="1"/>
</dbReference>
<dbReference type="OrthoDB" id="10050085at2759"/>
<dbReference type="Gene3D" id="3.40.50.150">
    <property type="entry name" value="Vaccinia Virus protein VP39"/>
    <property type="match status" value="1"/>
</dbReference>
<dbReference type="Pfam" id="PF01234">
    <property type="entry name" value="NNMT_PNMT_TEMT"/>
    <property type="match status" value="1"/>
</dbReference>
<reference evidence="5 7" key="1">
    <citation type="submission" date="2014-11" db="EMBL/GenBank/DDBJ databases">
        <title>Genetic blueprint of the zoonotic pathogen Toxocara canis.</title>
        <authorList>
            <person name="Zhu X.-Q."/>
            <person name="Korhonen P.K."/>
            <person name="Cai H."/>
            <person name="Young N.D."/>
            <person name="Nejsum P."/>
            <person name="von Samson-Himmelstjerna G."/>
            <person name="Boag P.R."/>
            <person name="Tan P."/>
            <person name="Li Q."/>
            <person name="Min J."/>
            <person name="Yang Y."/>
            <person name="Wang X."/>
            <person name="Fang X."/>
            <person name="Hall R.S."/>
            <person name="Hofmann A."/>
            <person name="Sternberg P.W."/>
            <person name="Jex A.R."/>
            <person name="Gasser R.B."/>
        </authorList>
    </citation>
    <scope>NUCLEOTIDE SEQUENCE [LARGE SCALE GENOMIC DNA]</scope>
    <source>
        <strain evidence="5">PN_DK_2014</strain>
    </source>
</reference>
<evidence type="ECO:0000313" key="6">
    <source>
        <dbReference type="EMBL" id="VDM50263.1"/>
    </source>
</evidence>
<protein>
    <submittedName>
        <fullName evidence="5">Putative methyltransferase B0303.2</fullName>
    </submittedName>
</protein>
<dbReference type="STRING" id="6265.A0A0B2VPQ6"/>
<dbReference type="PANTHER" id="PTHR10867:SF39">
    <property type="entry name" value="NICOTINAMIDE N-METHYLTRANSFERASE-LIKE"/>
    <property type="match status" value="1"/>
</dbReference>
<dbReference type="Proteomes" id="UP000031036">
    <property type="component" value="Unassembled WGS sequence"/>
</dbReference>
<evidence type="ECO:0000313" key="5">
    <source>
        <dbReference type="EMBL" id="KHN83563.1"/>
    </source>
</evidence>
<keyword evidence="7" id="KW-1185">Reference proteome</keyword>
<dbReference type="SUPFAM" id="SSF53335">
    <property type="entry name" value="S-adenosyl-L-methionine-dependent methyltransferases"/>
    <property type="match status" value="1"/>
</dbReference>
<dbReference type="PROSITE" id="PS51681">
    <property type="entry name" value="SAM_MT_NNMT_PNMT_TEMT"/>
    <property type="match status" value="1"/>
</dbReference>
<proteinExistence type="inferred from homology"/>
<dbReference type="EMBL" id="UYWY01026174">
    <property type="protein sequence ID" value="VDM50263.1"/>
    <property type="molecule type" value="Genomic_DNA"/>
</dbReference>
<dbReference type="GO" id="GO:0005829">
    <property type="term" value="C:cytosol"/>
    <property type="evidence" value="ECO:0007669"/>
    <property type="project" value="TreeGrafter"/>
</dbReference>
<reference evidence="6" key="2">
    <citation type="submission" date="2018-11" db="EMBL/GenBank/DDBJ databases">
        <authorList>
            <consortium name="Pathogen Informatics"/>
        </authorList>
    </citation>
    <scope>NUCLEOTIDE SEQUENCE [LARGE SCALE GENOMIC DNA]</scope>
</reference>
<dbReference type="OMA" id="ILEETWC"/>
<evidence type="ECO:0000313" key="7">
    <source>
        <dbReference type="Proteomes" id="UP000031036"/>
    </source>
</evidence>
<dbReference type="GO" id="GO:0008170">
    <property type="term" value="F:N-methyltransferase activity"/>
    <property type="evidence" value="ECO:0007669"/>
    <property type="project" value="TreeGrafter"/>
</dbReference>
<keyword evidence="3 5" id="KW-0808">Transferase</keyword>
<evidence type="ECO:0000256" key="4">
    <source>
        <dbReference type="ARBA" id="ARBA00022691"/>
    </source>
</evidence>
<accession>A0A0B2VPQ6</accession>
<evidence type="ECO:0000256" key="2">
    <source>
        <dbReference type="ARBA" id="ARBA00022603"/>
    </source>
</evidence>
<name>A0A0B2VPQ6_TOXCA</name>
<dbReference type="AlphaFoldDB" id="A0A0B2VPQ6"/>
<comment type="similarity">
    <text evidence="1">Belongs to the class I-like SAM-binding methyltransferase superfamily. NNMT/PNMT/TEMT family.</text>
</comment>
<keyword evidence="4" id="KW-0949">S-adenosyl-L-methionine</keyword>
<dbReference type="InterPro" id="IPR000940">
    <property type="entry name" value="NNMT_TEMT_trans"/>
</dbReference>
<evidence type="ECO:0000256" key="1">
    <source>
        <dbReference type="ARBA" id="ARBA00007996"/>
    </source>
</evidence>
<evidence type="ECO:0000256" key="3">
    <source>
        <dbReference type="ARBA" id="ARBA00022679"/>
    </source>
</evidence>
<dbReference type="EMBL" id="JPKZ01001179">
    <property type="protein sequence ID" value="KHN83563.1"/>
    <property type="molecule type" value="Genomic_DNA"/>
</dbReference>